<dbReference type="PROSITE" id="PS50053">
    <property type="entry name" value="UBIQUITIN_2"/>
    <property type="match status" value="1"/>
</dbReference>
<dbReference type="Pfam" id="PF13475">
    <property type="entry name" value="DUF4116"/>
    <property type="match status" value="3"/>
</dbReference>
<feature type="domain" description="Ubiquitin-like" evidence="1">
    <location>
        <begin position="316"/>
        <end position="354"/>
    </location>
</feature>
<sequence length="1006" mass="113885">MFFHVFPSSSWQETYWLAADFSRGLYFKRLEYFNFGSVLHNVLIFNISRTELTRGDLVKCLKAAPHVVRLDASRCSLEELPDAQVWRSQLHLKVVLLHHNSLTSWIDLESVCSAPELKWLTVFQNPIAGDPTIRSQILAQKPEILAVDYVVVTEPERLRWNDAYGALMGKFQARALDPDYSEEKKPGLSMKQQEEFLVRSALKEIQFIESFSKKRSPSRRIQAAWRGFCARRAIVEEKAKIVHAVLLIQSGARRLLWRRKMVEHVKVTLWSSLMARMAQEFLAEIDELDLLLDAKELDVLDMLAGVSWWMMEFIGLQFDADLSWTVADVKAKIAEFTAIPPQQQRLVLPEGTILTTIFHHQASLNDKEVLSSIRAPGVDVLHFQLATLSTFQKEWIDRVAGRPMVLRDAPEAIRDDRAVVSSAVRAAGEALQFASPALRKHRATVRQAVQQMGGAFLYASAELRSDRDFVLEMLALNPGSMQGASADLLKDPDFILAAIRSNPWALALAPAEMQKNRDFLLKVVATRGDALYIIPAEFCDKEIVLAAVKQCGDALELLPEDSPLLEDRHVIHAAVTQGSADIPKAWGGDRELLLLAIQRDGLLLERGSAALKDDPEVVLTAVQQNGNAFKSASNRLRSKRSFIFEATKISADVVKHVSPLHRTDTTFVALLQRIASGQEVSEEEASKICQGRHEDQLLKSLGPKMAATEKSSPDGEKGAPGKAAVEIIGRFMRGCLARRRLFYNVAKFHESSAFYFPEHHAWEFHVVCNMVLRAHGFPVLPPDHVFEDSDIIGIRFPEFDEVPRRQTTLLKFLRLAKRVVVRPLHSGRFPQHPWDGPFHRLVDQASPGVQSSLDKVKRRGGNVNNRSRQAFRLSCCPGEHPIRLKENCTNECLVLKDLINAPEHTWPEEAKKDTFLRAFVKEAQLIKRKTWHPCWVKSKAEAPVPQSRRFLKRFWILICLKHRAKHLEADRQVDPSGLQNYAQTAWCLHRTCTELAQNLHRTTTAH</sequence>
<reference evidence="2" key="1">
    <citation type="submission" date="2022-10" db="EMBL/GenBank/DDBJ databases">
        <authorList>
            <person name="Chen Y."/>
            <person name="Dougan E. K."/>
            <person name="Chan C."/>
            <person name="Rhodes N."/>
            <person name="Thang M."/>
        </authorList>
    </citation>
    <scope>NUCLEOTIDE SEQUENCE</scope>
</reference>
<dbReference type="InterPro" id="IPR000048">
    <property type="entry name" value="IQ_motif_EF-hand-BS"/>
</dbReference>
<dbReference type="EMBL" id="CAMXCT010006513">
    <property type="protein sequence ID" value="CAI4015102.1"/>
    <property type="molecule type" value="Genomic_DNA"/>
</dbReference>
<dbReference type="InterPro" id="IPR029071">
    <property type="entry name" value="Ubiquitin-like_domsf"/>
</dbReference>
<dbReference type="InterPro" id="IPR000626">
    <property type="entry name" value="Ubiquitin-like_dom"/>
</dbReference>
<dbReference type="OrthoDB" id="440954at2759"/>
<dbReference type="CDD" id="cd17039">
    <property type="entry name" value="Ubl_ubiquitin_like"/>
    <property type="match status" value="1"/>
</dbReference>
<dbReference type="Proteomes" id="UP001152797">
    <property type="component" value="Unassembled WGS sequence"/>
</dbReference>
<evidence type="ECO:0000313" key="2">
    <source>
        <dbReference type="EMBL" id="CAI4015102.1"/>
    </source>
</evidence>
<protein>
    <recommendedName>
        <fullName evidence="1">Ubiquitin-like domain-containing protein</fullName>
    </recommendedName>
</protein>
<dbReference type="InterPro" id="IPR025197">
    <property type="entry name" value="DUF4116"/>
</dbReference>
<dbReference type="EMBL" id="CAMXCT030006513">
    <property type="protein sequence ID" value="CAL4802414.1"/>
    <property type="molecule type" value="Genomic_DNA"/>
</dbReference>
<evidence type="ECO:0000259" key="1">
    <source>
        <dbReference type="PROSITE" id="PS50053"/>
    </source>
</evidence>
<dbReference type="SUPFAM" id="SSF54236">
    <property type="entry name" value="Ubiquitin-like"/>
    <property type="match status" value="1"/>
</dbReference>
<dbReference type="PROSITE" id="PS50096">
    <property type="entry name" value="IQ"/>
    <property type="match status" value="1"/>
</dbReference>
<dbReference type="InterPro" id="IPR032675">
    <property type="entry name" value="LRR_dom_sf"/>
</dbReference>
<dbReference type="EMBL" id="CAMXCT020006513">
    <property type="protein sequence ID" value="CAL1168477.1"/>
    <property type="molecule type" value="Genomic_DNA"/>
</dbReference>
<evidence type="ECO:0000313" key="3">
    <source>
        <dbReference type="EMBL" id="CAL4802414.1"/>
    </source>
</evidence>
<proteinExistence type="predicted"/>
<dbReference type="Gene3D" id="3.10.20.90">
    <property type="entry name" value="Phosphatidylinositol 3-kinase Catalytic Subunit, Chain A, domain 1"/>
    <property type="match status" value="1"/>
</dbReference>
<gene>
    <name evidence="2" type="ORF">C1SCF055_LOCUS39952</name>
</gene>
<keyword evidence="4" id="KW-1185">Reference proteome</keyword>
<dbReference type="SUPFAM" id="SSF52075">
    <property type="entry name" value="Outer arm dynein light chain 1"/>
    <property type="match status" value="1"/>
</dbReference>
<reference evidence="3 4" key="2">
    <citation type="submission" date="2024-05" db="EMBL/GenBank/DDBJ databases">
        <authorList>
            <person name="Chen Y."/>
            <person name="Shah S."/>
            <person name="Dougan E. K."/>
            <person name="Thang M."/>
            <person name="Chan C."/>
        </authorList>
    </citation>
    <scope>NUCLEOTIDE SEQUENCE [LARGE SCALE GENOMIC DNA]</scope>
</reference>
<organism evidence="2">
    <name type="scientific">Cladocopium goreaui</name>
    <dbReference type="NCBI Taxonomy" id="2562237"/>
    <lineage>
        <taxon>Eukaryota</taxon>
        <taxon>Sar</taxon>
        <taxon>Alveolata</taxon>
        <taxon>Dinophyceae</taxon>
        <taxon>Suessiales</taxon>
        <taxon>Symbiodiniaceae</taxon>
        <taxon>Cladocopium</taxon>
    </lineage>
</organism>
<dbReference type="SMART" id="SM00015">
    <property type="entry name" value="IQ"/>
    <property type="match status" value="2"/>
</dbReference>
<accession>A0A9P1GLC1</accession>
<comment type="caution">
    <text evidence="2">The sequence shown here is derived from an EMBL/GenBank/DDBJ whole genome shotgun (WGS) entry which is preliminary data.</text>
</comment>
<name>A0A9P1GLC1_9DINO</name>
<evidence type="ECO:0000313" key="4">
    <source>
        <dbReference type="Proteomes" id="UP001152797"/>
    </source>
</evidence>
<dbReference type="Gene3D" id="3.80.10.10">
    <property type="entry name" value="Ribonuclease Inhibitor"/>
    <property type="match status" value="1"/>
</dbReference>
<dbReference type="AlphaFoldDB" id="A0A9P1GLC1"/>
<dbReference type="Gene3D" id="1.20.5.190">
    <property type="match status" value="1"/>
</dbReference>